<keyword evidence="2" id="KW-1185">Reference proteome</keyword>
<name>A0AAV1QMJ5_9ROSI</name>
<dbReference type="GO" id="GO:0003723">
    <property type="term" value="F:RNA binding"/>
    <property type="evidence" value="ECO:0007669"/>
    <property type="project" value="InterPro"/>
</dbReference>
<gene>
    <name evidence="1" type="ORF">DCAF_LOCUS490</name>
</gene>
<reference evidence="1 2" key="1">
    <citation type="submission" date="2024-01" db="EMBL/GenBank/DDBJ databases">
        <authorList>
            <person name="Waweru B."/>
        </authorList>
    </citation>
    <scope>NUCLEOTIDE SEQUENCE [LARGE SCALE GENOMIC DNA]</scope>
</reference>
<dbReference type="EMBL" id="CAWUPB010000030">
    <property type="protein sequence ID" value="CAK7322877.1"/>
    <property type="molecule type" value="Genomic_DNA"/>
</dbReference>
<evidence type="ECO:0000313" key="2">
    <source>
        <dbReference type="Proteomes" id="UP001314170"/>
    </source>
</evidence>
<dbReference type="GO" id="GO:0009451">
    <property type="term" value="P:RNA modification"/>
    <property type="evidence" value="ECO:0007669"/>
    <property type="project" value="InterPro"/>
</dbReference>
<proteinExistence type="predicted"/>
<evidence type="ECO:0008006" key="3">
    <source>
        <dbReference type="Google" id="ProtNLM"/>
    </source>
</evidence>
<organism evidence="1 2">
    <name type="scientific">Dovyalis caffra</name>
    <dbReference type="NCBI Taxonomy" id="77055"/>
    <lineage>
        <taxon>Eukaryota</taxon>
        <taxon>Viridiplantae</taxon>
        <taxon>Streptophyta</taxon>
        <taxon>Embryophyta</taxon>
        <taxon>Tracheophyta</taxon>
        <taxon>Spermatophyta</taxon>
        <taxon>Magnoliopsida</taxon>
        <taxon>eudicotyledons</taxon>
        <taxon>Gunneridae</taxon>
        <taxon>Pentapetalae</taxon>
        <taxon>rosids</taxon>
        <taxon>fabids</taxon>
        <taxon>Malpighiales</taxon>
        <taxon>Salicaceae</taxon>
        <taxon>Flacourtieae</taxon>
        <taxon>Dovyalis</taxon>
    </lineage>
</organism>
<evidence type="ECO:0000313" key="1">
    <source>
        <dbReference type="EMBL" id="CAK7322877.1"/>
    </source>
</evidence>
<comment type="caution">
    <text evidence="1">The sequence shown here is derived from an EMBL/GenBank/DDBJ whole genome shotgun (WGS) entry which is preliminary data.</text>
</comment>
<sequence length="107" mass="11906">MPLNPSRSVWGAILNACQAQGDVEMAEIASRKLLNLDPEEDGGYMLSNIYAASGWWSYSKKIRETMESRGVNKSAGYGSVVVYGVIHNFISLDRMDVLQVNFELSEK</sequence>
<dbReference type="Proteomes" id="UP001314170">
    <property type="component" value="Unassembled WGS sequence"/>
</dbReference>
<protein>
    <recommendedName>
        <fullName evidence="3">Pentatricopeptide repeat-containing protein</fullName>
    </recommendedName>
</protein>
<dbReference type="Pfam" id="PF20431">
    <property type="entry name" value="E_motif"/>
    <property type="match status" value="1"/>
</dbReference>
<dbReference type="InterPro" id="IPR046960">
    <property type="entry name" value="PPR_At4g14850-like_plant"/>
</dbReference>
<dbReference type="AlphaFoldDB" id="A0AAV1QMJ5"/>
<accession>A0AAV1QMJ5</accession>
<dbReference type="InterPro" id="IPR046848">
    <property type="entry name" value="E_motif"/>
</dbReference>
<dbReference type="PANTHER" id="PTHR47926">
    <property type="entry name" value="PENTATRICOPEPTIDE REPEAT-CONTAINING PROTEIN"/>
    <property type="match status" value="1"/>
</dbReference>